<proteinExistence type="predicted"/>
<dbReference type="Proteomes" id="UP000230069">
    <property type="component" value="Unassembled WGS sequence"/>
</dbReference>
<dbReference type="AlphaFoldDB" id="A0A2G5CDB0"/>
<dbReference type="InParanoid" id="A0A2G5CDB0"/>
<gene>
    <name evidence="1" type="ORF">AQUCO_06100056v1</name>
</gene>
<organism evidence="1 2">
    <name type="scientific">Aquilegia coerulea</name>
    <name type="common">Rocky mountain columbine</name>
    <dbReference type="NCBI Taxonomy" id="218851"/>
    <lineage>
        <taxon>Eukaryota</taxon>
        <taxon>Viridiplantae</taxon>
        <taxon>Streptophyta</taxon>
        <taxon>Embryophyta</taxon>
        <taxon>Tracheophyta</taxon>
        <taxon>Spermatophyta</taxon>
        <taxon>Magnoliopsida</taxon>
        <taxon>Ranunculales</taxon>
        <taxon>Ranunculaceae</taxon>
        <taxon>Thalictroideae</taxon>
        <taxon>Aquilegia</taxon>
    </lineage>
</organism>
<evidence type="ECO:0000313" key="2">
    <source>
        <dbReference type="Proteomes" id="UP000230069"/>
    </source>
</evidence>
<name>A0A2G5CDB0_AQUCA</name>
<evidence type="ECO:0000313" key="1">
    <source>
        <dbReference type="EMBL" id="PIA29276.1"/>
    </source>
</evidence>
<sequence>MAKDDENTLWGGMTICLPGADEVPVQAAGAGVTGMVDLGSSVNSAGTEVTFSPASSFLFLFLESEFPSDNQQYQ</sequence>
<dbReference type="EMBL" id="KZ305078">
    <property type="protein sequence ID" value="PIA29276.1"/>
    <property type="molecule type" value="Genomic_DNA"/>
</dbReference>
<reference evidence="1 2" key="1">
    <citation type="submission" date="2017-09" db="EMBL/GenBank/DDBJ databases">
        <title>WGS assembly of Aquilegia coerulea Goldsmith.</title>
        <authorList>
            <person name="Hodges S."/>
            <person name="Kramer E."/>
            <person name="Nordborg M."/>
            <person name="Tomkins J."/>
            <person name="Borevitz J."/>
            <person name="Derieg N."/>
            <person name="Yan J."/>
            <person name="Mihaltcheva S."/>
            <person name="Hayes R.D."/>
            <person name="Rokhsar D."/>
        </authorList>
    </citation>
    <scope>NUCLEOTIDE SEQUENCE [LARGE SCALE GENOMIC DNA]</scope>
    <source>
        <strain evidence="2">cv. Goldsmith</strain>
    </source>
</reference>
<protein>
    <submittedName>
        <fullName evidence="1">Uncharacterized protein</fullName>
    </submittedName>
</protein>
<accession>A0A2G5CDB0</accession>
<keyword evidence="2" id="KW-1185">Reference proteome</keyword>